<organism evidence="1">
    <name type="scientific">freshwater metagenome</name>
    <dbReference type="NCBI Taxonomy" id="449393"/>
    <lineage>
        <taxon>unclassified sequences</taxon>
        <taxon>metagenomes</taxon>
        <taxon>ecological metagenomes</taxon>
    </lineage>
</organism>
<proteinExistence type="predicted"/>
<evidence type="ECO:0000313" key="1">
    <source>
        <dbReference type="EMBL" id="CAB5134542.1"/>
    </source>
</evidence>
<name>A0A6J7VXB8_9ZZZZ</name>
<dbReference type="AlphaFoldDB" id="A0A6J7VXB8"/>
<protein>
    <submittedName>
        <fullName evidence="1">Unannotated protein</fullName>
    </submittedName>
</protein>
<reference evidence="1" key="1">
    <citation type="submission" date="2020-05" db="EMBL/GenBank/DDBJ databases">
        <authorList>
            <person name="Chiriac C."/>
            <person name="Salcher M."/>
            <person name="Ghai R."/>
            <person name="Kavagutti S V."/>
        </authorList>
    </citation>
    <scope>NUCLEOTIDE SEQUENCE</scope>
</reference>
<accession>A0A6J7VXB8</accession>
<dbReference type="EMBL" id="CAFBRX010000213">
    <property type="protein sequence ID" value="CAB5134542.1"/>
    <property type="molecule type" value="Genomic_DNA"/>
</dbReference>
<sequence>MGGRRTADIMFSGLSTKDDHQVRSLGVAHRHLIHILTLVPVNRSMGSSWGGLWRIGILRGEPKHYAGKGMARSNSYQADPKFLTFHALRIKGFAKTETLVEMVALKVSEVDSHLQELATEELVMFREARSLWQLTPAGRTAHRPALDRDIAGLDLEPLKVHYHQFLEINDSFKHLCGDWQLLDGAPNDHSDAAYDQSVIKRLTALHASAAPVLQAMTLILPRLSNYGPRLESTCALVEGGANNMFTGVMCGSFHDVWMELHEDLILTQGIDRAKEGSF</sequence>
<gene>
    <name evidence="1" type="ORF">UFOPK4422_01553</name>
</gene>